<feature type="compositionally biased region" description="Basic and acidic residues" evidence="3">
    <location>
        <begin position="146"/>
        <end position="161"/>
    </location>
</feature>
<proteinExistence type="predicted"/>
<comment type="caution">
    <text evidence="5">The sequence shown here is derived from an EMBL/GenBank/DDBJ whole genome shotgun (WGS) entry which is preliminary data.</text>
</comment>
<organism evidence="5 6">
    <name type="scientific">Ananas comosus</name>
    <name type="common">Pineapple</name>
    <name type="synonym">Ananas ananas</name>
    <dbReference type="NCBI Taxonomy" id="4615"/>
    <lineage>
        <taxon>Eukaryota</taxon>
        <taxon>Viridiplantae</taxon>
        <taxon>Streptophyta</taxon>
        <taxon>Embryophyta</taxon>
        <taxon>Tracheophyta</taxon>
        <taxon>Spermatophyta</taxon>
        <taxon>Magnoliopsida</taxon>
        <taxon>Liliopsida</taxon>
        <taxon>Poales</taxon>
        <taxon>Bromeliaceae</taxon>
        <taxon>Bromelioideae</taxon>
        <taxon>Ananas</taxon>
    </lineage>
</organism>
<evidence type="ECO:0000256" key="3">
    <source>
        <dbReference type="SAM" id="MobiDB-lite"/>
    </source>
</evidence>
<dbReference type="GO" id="GO:0006272">
    <property type="term" value="P:leading strand elongation"/>
    <property type="evidence" value="ECO:0007669"/>
    <property type="project" value="TreeGrafter"/>
</dbReference>
<evidence type="ECO:0000313" key="6">
    <source>
        <dbReference type="Proteomes" id="UP000092600"/>
    </source>
</evidence>
<dbReference type="STRING" id="4615.A0A199VB19"/>
<evidence type="ECO:0000256" key="1">
    <source>
        <dbReference type="ARBA" id="ARBA00004123"/>
    </source>
</evidence>
<dbReference type="InterPro" id="IPR051377">
    <property type="entry name" value="DNA_Pol-Epsilon_Subunit"/>
</dbReference>
<dbReference type="GO" id="GO:0031507">
    <property type="term" value="P:heterochromatin formation"/>
    <property type="evidence" value="ECO:0007669"/>
    <property type="project" value="TreeGrafter"/>
</dbReference>
<gene>
    <name evidence="5" type="ORF">ACMD2_24658</name>
</gene>
<evidence type="ECO:0000313" key="5">
    <source>
        <dbReference type="EMBL" id="OAY73995.1"/>
    </source>
</evidence>
<dbReference type="Gene3D" id="1.10.20.10">
    <property type="entry name" value="Histone, subunit A"/>
    <property type="match status" value="1"/>
</dbReference>
<name>A0A199VB19_ANACO</name>
<dbReference type="SUPFAM" id="SSF47113">
    <property type="entry name" value="Histone-fold"/>
    <property type="match status" value="1"/>
</dbReference>
<dbReference type="GO" id="GO:0008622">
    <property type="term" value="C:epsilon DNA polymerase complex"/>
    <property type="evidence" value="ECO:0007669"/>
    <property type="project" value="TreeGrafter"/>
</dbReference>
<dbReference type="GO" id="GO:0046982">
    <property type="term" value="F:protein heterodimerization activity"/>
    <property type="evidence" value="ECO:0007669"/>
    <property type="project" value="InterPro"/>
</dbReference>
<evidence type="ECO:0000259" key="4">
    <source>
        <dbReference type="Pfam" id="PF00808"/>
    </source>
</evidence>
<dbReference type="GO" id="GO:0008623">
    <property type="term" value="C:CHRAC"/>
    <property type="evidence" value="ECO:0007669"/>
    <property type="project" value="TreeGrafter"/>
</dbReference>
<reference evidence="5 6" key="1">
    <citation type="journal article" date="2016" name="DNA Res.">
        <title>The draft genome of MD-2 pineapple using hybrid error correction of long reads.</title>
        <authorList>
            <person name="Redwan R.M."/>
            <person name="Saidin A."/>
            <person name="Kumar S.V."/>
        </authorList>
    </citation>
    <scope>NUCLEOTIDE SEQUENCE [LARGE SCALE GENOMIC DNA]</scope>
    <source>
        <strain evidence="6">cv. MD2</strain>
        <tissue evidence="5">Leaf</tissue>
    </source>
</reference>
<dbReference type="PANTHER" id="PTHR46172:SF1">
    <property type="entry name" value="DNA POLYMERASE EPSILON SUBUNIT 3"/>
    <property type="match status" value="1"/>
</dbReference>
<evidence type="ECO:0000256" key="2">
    <source>
        <dbReference type="ARBA" id="ARBA00023242"/>
    </source>
</evidence>
<dbReference type="CDD" id="cd22928">
    <property type="entry name" value="HFD_POLE3_DPB4"/>
    <property type="match status" value="1"/>
</dbReference>
<dbReference type="AlphaFoldDB" id="A0A199VB19"/>
<dbReference type="InterPro" id="IPR003958">
    <property type="entry name" value="CBFA_NFYB_domain"/>
</dbReference>
<protein>
    <submittedName>
        <fullName evidence="5">DNA polymerase epsilon subunit 3</fullName>
    </submittedName>
</protein>
<accession>A0A199VB19</accession>
<feature type="region of interest" description="Disordered" evidence="3">
    <location>
        <begin position="140"/>
        <end position="184"/>
    </location>
</feature>
<dbReference type="GO" id="GO:0006974">
    <property type="term" value="P:DNA damage response"/>
    <property type="evidence" value="ECO:0007669"/>
    <property type="project" value="TreeGrafter"/>
</dbReference>
<dbReference type="Proteomes" id="UP000092600">
    <property type="component" value="Unassembled WGS sequence"/>
</dbReference>
<keyword evidence="2" id="KW-0539">Nucleus</keyword>
<sequence length="184" mass="19459">MAKKGEAAAAAAAAAEGSAASEVAAPPLPPAPALAVEELPKAVIRRIVKDKLSQLASAATSDGGGGEEMTVNKDALVAFTESARIFIHYLSATANDVCKELGRQTINAEDVLRAVEEIEFPEFIAPLRASLEEFRKKTAVKKSGVKAKETDKKRKLEEELPSKGGKNGVEDAEEENDDAEPDDD</sequence>
<dbReference type="Pfam" id="PF00808">
    <property type="entry name" value="CBFD_NFYB_HMF"/>
    <property type="match status" value="1"/>
</dbReference>
<comment type="subcellular location">
    <subcellularLocation>
        <location evidence="1">Nucleus</location>
    </subcellularLocation>
</comment>
<dbReference type="EMBL" id="LSRQ01002548">
    <property type="protein sequence ID" value="OAY73995.1"/>
    <property type="molecule type" value="Genomic_DNA"/>
</dbReference>
<dbReference type="PANTHER" id="PTHR46172">
    <property type="entry name" value="DNA POLYMERASE EPSILON SUBUNIT 3"/>
    <property type="match status" value="1"/>
</dbReference>
<feature type="compositionally biased region" description="Acidic residues" evidence="3">
    <location>
        <begin position="170"/>
        <end position="184"/>
    </location>
</feature>
<feature type="domain" description="Transcription factor CBF/NF-Y/archaeal histone" evidence="4">
    <location>
        <begin position="70"/>
        <end position="115"/>
    </location>
</feature>
<dbReference type="InterPro" id="IPR009072">
    <property type="entry name" value="Histone-fold"/>
</dbReference>
<dbReference type="GO" id="GO:0031490">
    <property type="term" value="F:chromatin DNA binding"/>
    <property type="evidence" value="ECO:0007669"/>
    <property type="project" value="TreeGrafter"/>
</dbReference>